<evidence type="ECO:0000256" key="2">
    <source>
        <dbReference type="SAM" id="MobiDB-lite"/>
    </source>
</evidence>
<keyword evidence="5" id="KW-1185">Reference proteome</keyword>
<comment type="caution">
    <text evidence="4">The sequence shown here is derived from an EMBL/GenBank/DDBJ whole genome shotgun (WGS) entry which is preliminary data.</text>
</comment>
<evidence type="ECO:0000256" key="1">
    <source>
        <dbReference type="PROSITE-ProRule" id="PRU00024"/>
    </source>
</evidence>
<feature type="compositionally biased region" description="Basic residues" evidence="2">
    <location>
        <begin position="326"/>
        <end position="338"/>
    </location>
</feature>
<gene>
    <name evidence="4" type="ORF">KP509_39G029500</name>
</gene>
<dbReference type="PANTHER" id="PTHR31065">
    <property type="entry name" value="PLATZ TRANSCRIPTION FACTOR FAMILY PROTEIN"/>
    <property type="match status" value="1"/>
</dbReference>
<dbReference type="OMA" id="LCHTQAK"/>
<name>A0A8T2Q0I0_CERRI</name>
<feature type="region of interest" description="Disordered" evidence="2">
    <location>
        <begin position="326"/>
        <end position="345"/>
    </location>
</feature>
<dbReference type="Proteomes" id="UP000825935">
    <property type="component" value="Chromosome 39"/>
</dbReference>
<dbReference type="Pfam" id="PF04640">
    <property type="entry name" value="PLATZ"/>
    <property type="match status" value="1"/>
</dbReference>
<dbReference type="EMBL" id="CM035444">
    <property type="protein sequence ID" value="KAH7276991.1"/>
    <property type="molecule type" value="Genomic_DNA"/>
</dbReference>
<dbReference type="GO" id="GO:0008270">
    <property type="term" value="F:zinc ion binding"/>
    <property type="evidence" value="ECO:0007669"/>
    <property type="project" value="UniProtKB-KW"/>
</dbReference>
<organism evidence="4 5">
    <name type="scientific">Ceratopteris richardii</name>
    <name type="common">Triangle waterfern</name>
    <dbReference type="NCBI Taxonomy" id="49495"/>
    <lineage>
        <taxon>Eukaryota</taxon>
        <taxon>Viridiplantae</taxon>
        <taxon>Streptophyta</taxon>
        <taxon>Embryophyta</taxon>
        <taxon>Tracheophyta</taxon>
        <taxon>Polypodiopsida</taxon>
        <taxon>Polypodiidae</taxon>
        <taxon>Polypodiales</taxon>
        <taxon>Pteridineae</taxon>
        <taxon>Pteridaceae</taxon>
        <taxon>Parkerioideae</taxon>
        <taxon>Ceratopteris</taxon>
    </lineage>
</organism>
<dbReference type="InterPro" id="IPR000315">
    <property type="entry name" value="Znf_B-box"/>
</dbReference>
<feature type="domain" description="B box-type" evidence="3">
    <location>
        <begin position="21"/>
        <end position="59"/>
    </location>
</feature>
<evidence type="ECO:0000259" key="3">
    <source>
        <dbReference type="PROSITE" id="PS50119"/>
    </source>
</evidence>
<accession>A0A8T2Q0I0</accession>
<protein>
    <recommendedName>
        <fullName evidence="3">B box-type domain-containing protein</fullName>
    </recommendedName>
</protein>
<reference evidence="4" key="1">
    <citation type="submission" date="2021-08" db="EMBL/GenBank/DDBJ databases">
        <title>WGS assembly of Ceratopteris richardii.</title>
        <authorList>
            <person name="Marchant D.B."/>
            <person name="Chen G."/>
            <person name="Jenkins J."/>
            <person name="Shu S."/>
            <person name="Leebens-Mack J."/>
            <person name="Grimwood J."/>
            <person name="Schmutz J."/>
            <person name="Soltis P."/>
            <person name="Soltis D."/>
            <person name="Chen Z.-H."/>
        </authorList>
    </citation>
    <scope>NUCLEOTIDE SEQUENCE</scope>
    <source>
        <strain evidence="4">Whitten #5841</strain>
        <tissue evidence="4">Leaf</tissue>
    </source>
</reference>
<evidence type="ECO:0000313" key="4">
    <source>
        <dbReference type="EMBL" id="KAH7276991.1"/>
    </source>
</evidence>
<keyword evidence="1" id="KW-0862">Zinc</keyword>
<dbReference type="AlphaFoldDB" id="A0A8T2Q0I0"/>
<sequence length="345" mass="38406">MDREGHQWLNALLGETYFGACDIHVNLRKNERNVFCAKCYIAICQHCMPLHLKHALLQIRRYVYHDVIRLCDIEKLVDCNHVQCYIVNGAKVVFLNQRPQSRPAKSIGNTCQTCDRILQDGWRFCSLACKVNAAPRRAETTKDTKSFPNSHQCCYDGYEQLSPNCVCPQLTSPSVSPASSVSTADDDALLRGYLISQHAQISKCNSNILTNSKSSKAWTTSHEGIDSVTRVPKFGLASPPTVSSKSLSFASLPSTLKWARTFKWSTTSDSEKRLPSLASGELEVASTLSNESASQMTNPLTQGSVRRRHLLSDDISLGVRLCAQRIRKSQPAKRRKSTPSRSPIC</sequence>
<proteinExistence type="predicted"/>
<dbReference type="PROSITE" id="PS50119">
    <property type="entry name" value="ZF_BBOX"/>
    <property type="match status" value="1"/>
</dbReference>
<evidence type="ECO:0000313" key="5">
    <source>
        <dbReference type="Proteomes" id="UP000825935"/>
    </source>
</evidence>
<keyword evidence="1" id="KW-0863">Zinc-finger</keyword>
<keyword evidence="1" id="KW-0479">Metal-binding</keyword>
<dbReference type="PANTHER" id="PTHR31065:SF1">
    <property type="entry name" value="OS09G0116050 PROTEIN"/>
    <property type="match status" value="1"/>
</dbReference>
<dbReference type="OrthoDB" id="1908108at2759"/>
<dbReference type="InterPro" id="IPR006734">
    <property type="entry name" value="PLATZ"/>
</dbReference>